<keyword evidence="3" id="KW-1185">Reference proteome</keyword>
<gene>
    <name evidence="2" type="ORF">SKAU_G00143980</name>
</gene>
<sequence length="259" mass="28745">MGQTCLTRFSFEMYADTDKIRTETLVNRKVYLPSLSAGAADVVMLTSISGGSSSDKYEWCVPPLTPLLGQSRLTEEERIRAPTQRVWPHTHSPQLVWNCAWDGGNAISYKGRIVSRSVWRAETVSQESLVNLEICDCNSSLAGARGVRTAPPPGERPRGRPDRVSPPDASRCIACRGACVSGDVSTETTVPREPSATSAFRGEDQRRVCRVWSPLREKDVRVTFPSSSVQTLFDFVEREPVSPVQNLDFLPRLVMLKET</sequence>
<feature type="compositionally biased region" description="Basic and acidic residues" evidence="1">
    <location>
        <begin position="155"/>
        <end position="165"/>
    </location>
</feature>
<accession>A0A9Q1J2E9</accession>
<protein>
    <submittedName>
        <fullName evidence="2">Uncharacterized protein</fullName>
    </submittedName>
</protein>
<evidence type="ECO:0000313" key="3">
    <source>
        <dbReference type="Proteomes" id="UP001152622"/>
    </source>
</evidence>
<dbReference type="EMBL" id="JAINUF010000004">
    <property type="protein sequence ID" value="KAJ8365567.1"/>
    <property type="molecule type" value="Genomic_DNA"/>
</dbReference>
<evidence type="ECO:0000313" key="2">
    <source>
        <dbReference type="EMBL" id="KAJ8365567.1"/>
    </source>
</evidence>
<name>A0A9Q1J2E9_SYNKA</name>
<proteinExistence type="predicted"/>
<dbReference type="Proteomes" id="UP001152622">
    <property type="component" value="Chromosome 4"/>
</dbReference>
<evidence type="ECO:0000256" key="1">
    <source>
        <dbReference type="SAM" id="MobiDB-lite"/>
    </source>
</evidence>
<dbReference type="AlphaFoldDB" id="A0A9Q1J2E9"/>
<comment type="caution">
    <text evidence="2">The sequence shown here is derived from an EMBL/GenBank/DDBJ whole genome shotgun (WGS) entry which is preliminary data.</text>
</comment>
<reference evidence="2" key="1">
    <citation type="journal article" date="2023" name="Science">
        <title>Genome structures resolve the early diversification of teleost fishes.</title>
        <authorList>
            <person name="Parey E."/>
            <person name="Louis A."/>
            <person name="Montfort J."/>
            <person name="Bouchez O."/>
            <person name="Roques C."/>
            <person name="Iampietro C."/>
            <person name="Lluch J."/>
            <person name="Castinel A."/>
            <person name="Donnadieu C."/>
            <person name="Desvignes T."/>
            <person name="Floi Bucao C."/>
            <person name="Jouanno E."/>
            <person name="Wen M."/>
            <person name="Mejri S."/>
            <person name="Dirks R."/>
            <person name="Jansen H."/>
            <person name="Henkel C."/>
            <person name="Chen W.J."/>
            <person name="Zahm M."/>
            <person name="Cabau C."/>
            <person name="Klopp C."/>
            <person name="Thompson A.W."/>
            <person name="Robinson-Rechavi M."/>
            <person name="Braasch I."/>
            <person name="Lecointre G."/>
            <person name="Bobe J."/>
            <person name="Postlethwait J.H."/>
            <person name="Berthelot C."/>
            <person name="Roest Crollius H."/>
            <person name="Guiguen Y."/>
        </authorList>
    </citation>
    <scope>NUCLEOTIDE SEQUENCE</scope>
    <source>
        <strain evidence="2">WJC10195</strain>
    </source>
</reference>
<feature type="region of interest" description="Disordered" evidence="1">
    <location>
        <begin position="145"/>
        <end position="168"/>
    </location>
</feature>
<organism evidence="2 3">
    <name type="scientific">Synaphobranchus kaupii</name>
    <name type="common">Kaup's arrowtooth eel</name>
    <dbReference type="NCBI Taxonomy" id="118154"/>
    <lineage>
        <taxon>Eukaryota</taxon>
        <taxon>Metazoa</taxon>
        <taxon>Chordata</taxon>
        <taxon>Craniata</taxon>
        <taxon>Vertebrata</taxon>
        <taxon>Euteleostomi</taxon>
        <taxon>Actinopterygii</taxon>
        <taxon>Neopterygii</taxon>
        <taxon>Teleostei</taxon>
        <taxon>Anguilliformes</taxon>
        <taxon>Synaphobranchidae</taxon>
        <taxon>Synaphobranchus</taxon>
    </lineage>
</organism>